<dbReference type="InterPro" id="IPR030391">
    <property type="entry name" value="MeTrfase_TrmA_CS"/>
</dbReference>
<feature type="binding site" evidence="4">
    <location>
        <position position="333"/>
    </location>
    <ligand>
        <name>S-adenosyl-L-methionine</name>
        <dbReference type="ChEBI" id="CHEBI:59789"/>
    </ligand>
</feature>
<keyword evidence="7" id="KW-1185">Reference proteome</keyword>
<dbReference type="PROSITE" id="PS01231">
    <property type="entry name" value="TRMA_2"/>
    <property type="match status" value="1"/>
</dbReference>
<keyword evidence="3 4" id="KW-0949">S-adenosyl-L-methionine</keyword>
<sequence length="405" mass="43938">MSRRTNRPRKARGRSRVGERFEAEVGPVAHGGHCVARLPEPESRVVFVRHAIPGERVVLEVTEGTDGDRFWRADAVEVVESSPHRVVPPCPYAGPGLCGGCDFQHVALPAQRDLKTTVVREQLVRLGRLDPASELVSGLQVEAVPVAGRPDDGLRWRTRQRYAVLPDGRPAMRGHRSHHLVPVDDCLIAVEEARPRPGVEPGRQGEWSPGEPEAMTSHDVTIGSSTVPFSVDSDGFWQVHPEAPGALVGAVLDLLRPAPGERALDLYAGVGLFARFVGEATAARVVAVEADRTACQHARANLAGLERAAVECGPTDKVLRAGLDEPFDLVVLDPPREGAKRIVVEQVVDRRPRAVAYVACDPAALGRDVAIFAEHGYALTAIRAFDLFPMTHHVECVALLEPVHR</sequence>
<feature type="binding site" evidence="4">
    <location>
        <position position="289"/>
    </location>
    <ligand>
        <name>S-adenosyl-L-methionine</name>
        <dbReference type="ChEBI" id="CHEBI:59789"/>
    </ligand>
</feature>
<dbReference type="EMBL" id="JAXQPW010000002">
    <property type="protein sequence ID" value="MDZ5661972.1"/>
    <property type="molecule type" value="Genomic_DNA"/>
</dbReference>
<organism evidence="6 7">
    <name type="scientific">Nocardioides renjunii</name>
    <dbReference type="NCBI Taxonomy" id="3095075"/>
    <lineage>
        <taxon>Bacteria</taxon>
        <taxon>Bacillati</taxon>
        <taxon>Actinomycetota</taxon>
        <taxon>Actinomycetes</taxon>
        <taxon>Propionibacteriales</taxon>
        <taxon>Nocardioidaceae</taxon>
        <taxon>Nocardioides</taxon>
    </lineage>
</organism>
<evidence type="ECO:0000313" key="6">
    <source>
        <dbReference type="EMBL" id="MDZ5661972.1"/>
    </source>
</evidence>
<feature type="domain" description="TRAM" evidence="5">
    <location>
        <begin position="14"/>
        <end position="77"/>
    </location>
</feature>
<evidence type="ECO:0000256" key="3">
    <source>
        <dbReference type="ARBA" id="ARBA00022691"/>
    </source>
</evidence>
<keyword evidence="1 4" id="KW-0489">Methyltransferase</keyword>
<dbReference type="InterPro" id="IPR010280">
    <property type="entry name" value="U5_MeTrfase_fam"/>
</dbReference>
<keyword evidence="2 4" id="KW-0808">Transferase</keyword>
<dbReference type="Gene3D" id="3.40.50.150">
    <property type="entry name" value="Vaccinia Virus protein VP39"/>
    <property type="match status" value="2"/>
</dbReference>
<dbReference type="Pfam" id="PF05958">
    <property type="entry name" value="tRNA_U5-meth_tr"/>
    <property type="match status" value="1"/>
</dbReference>
<evidence type="ECO:0000256" key="4">
    <source>
        <dbReference type="PROSITE-ProRule" id="PRU01024"/>
    </source>
</evidence>
<dbReference type="Pfam" id="PF01938">
    <property type="entry name" value="TRAM"/>
    <property type="match status" value="1"/>
</dbReference>
<dbReference type="GO" id="GO:0032259">
    <property type="term" value="P:methylation"/>
    <property type="evidence" value="ECO:0007669"/>
    <property type="project" value="UniProtKB-KW"/>
</dbReference>
<comment type="caution">
    <text evidence="6">The sequence shown here is derived from an EMBL/GenBank/DDBJ whole genome shotgun (WGS) entry which is preliminary data.</text>
</comment>
<dbReference type="PANTHER" id="PTHR11061">
    <property type="entry name" value="RNA M5U METHYLTRANSFERASE"/>
    <property type="match status" value="1"/>
</dbReference>
<dbReference type="PROSITE" id="PS51687">
    <property type="entry name" value="SAM_MT_RNA_M5U"/>
    <property type="match status" value="1"/>
</dbReference>
<proteinExistence type="inferred from homology"/>
<dbReference type="InterPro" id="IPR002792">
    <property type="entry name" value="TRAM_dom"/>
</dbReference>
<feature type="binding site" evidence="4">
    <location>
        <position position="267"/>
    </location>
    <ligand>
        <name>S-adenosyl-L-methionine</name>
        <dbReference type="ChEBI" id="CHEBI:59789"/>
    </ligand>
</feature>
<feature type="binding site" evidence="4">
    <location>
        <position position="238"/>
    </location>
    <ligand>
        <name>S-adenosyl-L-methionine</name>
        <dbReference type="ChEBI" id="CHEBI:59789"/>
    </ligand>
</feature>
<evidence type="ECO:0000256" key="1">
    <source>
        <dbReference type="ARBA" id="ARBA00022603"/>
    </source>
</evidence>
<accession>A0ABU5KAU8</accession>
<evidence type="ECO:0000313" key="7">
    <source>
        <dbReference type="Proteomes" id="UP001291999"/>
    </source>
</evidence>
<reference evidence="6 7" key="1">
    <citation type="submission" date="2023-11" db="EMBL/GenBank/DDBJ databases">
        <title>Novel species in genus Nocardioides.</title>
        <authorList>
            <person name="Zhou H."/>
        </authorList>
    </citation>
    <scope>NUCLEOTIDE SEQUENCE [LARGE SCALE GENOMIC DNA]</scope>
    <source>
        <strain evidence="6 7">S-58</strain>
    </source>
</reference>
<dbReference type="InterPro" id="IPR012340">
    <property type="entry name" value="NA-bd_OB-fold"/>
</dbReference>
<dbReference type="InterPro" id="IPR029063">
    <property type="entry name" value="SAM-dependent_MTases_sf"/>
</dbReference>
<dbReference type="GO" id="GO:0008168">
    <property type="term" value="F:methyltransferase activity"/>
    <property type="evidence" value="ECO:0007669"/>
    <property type="project" value="UniProtKB-KW"/>
</dbReference>
<dbReference type="Gene3D" id="2.40.50.1070">
    <property type="match status" value="1"/>
</dbReference>
<evidence type="ECO:0000259" key="5">
    <source>
        <dbReference type="PROSITE" id="PS50926"/>
    </source>
</evidence>
<dbReference type="PANTHER" id="PTHR11061:SF30">
    <property type="entry name" value="TRNA (URACIL(54)-C(5))-METHYLTRANSFERASE"/>
    <property type="match status" value="1"/>
</dbReference>
<protein>
    <submittedName>
        <fullName evidence="6">RsmD family RNA methyltransferase</fullName>
    </submittedName>
</protein>
<dbReference type="Proteomes" id="UP001291999">
    <property type="component" value="Unassembled WGS sequence"/>
</dbReference>
<dbReference type="CDD" id="cd02440">
    <property type="entry name" value="AdoMet_MTases"/>
    <property type="match status" value="1"/>
</dbReference>
<comment type="similarity">
    <text evidence="4">Belongs to the class I-like SAM-binding methyltransferase superfamily. RNA M5U methyltransferase family.</text>
</comment>
<dbReference type="SUPFAM" id="SSF53335">
    <property type="entry name" value="S-adenosyl-L-methionine-dependent methyltransferases"/>
    <property type="match status" value="1"/>
</dbReference>
<name>A0ABU5KAU8_9ACTN</name>
<feature type="active site" description="Nucleophile" evidence="4">
    <location>
        <position position="360"/>
    </location>
</feature>
<dbReference type="SUPFAM" id="SSF50249">
    <property type="entry name" value="Nucleic acid-binding proteins"/>
    <property type="match status" value="1"/>
</dbReference>
<evidence type="ECO:0000256" key="2">
    <source>
        <dbReference type="ARBA" id="ARBA00022679"/>
    </source>
</evidence>
<dbReference type="RefSeq" id="WP_322424136.1">
    <property type="nucleotide sequence ID" value="NZ_JAXQPW010000002.1"/>
</dbReference>
<gene>
    <name evidence="6" type="ORF">SFC79_09390</name>
</gene>
<dbReference type="Gene3D" id="2.40.50.140">
    <property type="entry name" value="Nucleic acid-binding proteins"/>
    <property type="match status" value="1"/>
</dbReference>
<dbReference type="PROSITE" id="PS50926">
    <property type="entry name" value="TRAM"/>
    <property type="match status" value="1"/>
</dbReference>